<dbReference type="EMBL" id="FLUM01000002">
    <property type="protein sequence ID" value="SBW00830.1"/>
    <property type="molecule type" value="Genomic_DNA"/>
</dbReference>
<dbReference type="InterPro" id="IPR036397">
    <property type="entry name" value="RNaseH_sf"/>
</dbReference>
<sequence>MSIVINRIKYKFDNTPSKMYFSKKSELPFYTKCKILKDRMSTNIDFEALIKWLKEESIDDDEYLYFDFVDPNYENQFECVCIDYYKPKLIRSIIFHYFEEKGFIIDPNPKVDDLSIYKFVRNYNQVWDIYQRFDLNIKNKRNELSISLGSSFTLISKDKISYKSTYGTVKYLSGESNRIIKKTLLEIGGSYRLIANFQIKSEFGISNPTQRPTFKQKHETITLLFNDHIKNINQKGLNFISTGLMNVDIRDIYKVNMYENKLLFKNDKTDINPITGMRDFGIYKPSPKALDNKFIFVYENRDDANNLFKYLKNGHKNFPGLERYVGIPVTLSDIKFHYSNIINIESEYKDFENRELNQDSYDNLFAIIIGQFDKNNSDEEKTNAYYEIKNALLKKGIPSQFINQEHIRQANSFNYHLPNIAIGILAKLEGIPWRLKNNTNQDLVIGFNQVQLGNSRYIGSSVFFTNEGFLKGTHAYPTSDSETELIGHLRNSIEKYILEQGEIRRLIIHYYKPNSERETRNIEQLLYNELKLNIPYAIVEVNDSKTQADICFDSEYNMGMPESGTYVKVGRNEYLLFNNLRYEKKPLNMVTDELPIKVKIHFADANGFSHNELIGQIYEFSRLIWKGLKQRSQPATTIYAKLIAEFSSHFAGNIPNNYIVNNTPWFI</sequence>
<feature type="domain" description="Piwi" evidence="3">
    <location>
        <begin position="364"/>
        <end position="448"/>
    </location>
</feature>
<dbReference type="AlphaFoldDB" id="A0A212JN36"/>
<evidence type="ECO:0000256" key="1">
    <source>
        <dbReference type="ARBA" id="ARBA00035012"/>
    </source>
</evidence>
<organism evidence="4">
    <name type="scientific">uncultured Dysgonomonas sp</name>
    <dbReference type="NCBI Taxonomy" id="206096"/>
    <lineage>
        <taxon>Bacteria</taxon>
        <taxon>Pseudomonadati</taxon>
        <taxon>Bacteroidota</taxon>
        <taxon>Bacteroidia</taxon>
        <taxon>Bacteroidales</taxon>
        <taxon>Dysgonomonadaceae</taxon>
        <taxon>Dysgonomonas</taxon>
        <taxon>environmental samples</taxon>
    </lineage>
</organism>
<dbReference type="SUPFAM" id="SSF53098">
    <property type="entry name" value="Ribonuclease H-like"/>
    <property type="match status" value="1"/>
</dbReference>
<gene>
    <name evidence="4" type="ORF">KL86DYS1_20297</name>
</gene>
<evidence type="ECO:0000313" key="4">
    <source>
        <dbReference type="EMBL" id="SBW00830.1"/>
    </source>
</evidence>
<dbReference type="GO" id="GO:0003676">
    <property type="term" value="F:nucleic acid binding"/>
    <property type="evidence" value="ECO:0007669"/>
    <property type="project" value="InterPro"/>
</dbReference>
<dbReference type="Gene3D" id="3.40.50.2300">
    <property type="match status" value="1"/>
</dbReference>
<dbReference type="SMART" id="SM00950">
    <property type="entry name" value="Piwi"/>
    <property type="match status" value="1"/>
</dbReference>
<dbReference type="Gene3D" id="3.30.420.10">
    <property type="entry name" value="Ribonuclease H-like superfamily/Ribonuclease H"/>
    <property type="match status" value="1"/>
</dbReference>
<name>A0A212JN36_9BACT</name>
<evidence type="ECO:0000259" key="3">
    <source>
        <dbReference type="PROSITE" id="PS50822"/>
    </source>
</evidence>
<evidence type="ECO:0000256" key="2">
    <source>
        <dbReference type="ARBA" id="ARBA00035032"/>
    </source>
</evidence>
<reference evidence="4" key="1">
    <citation type="submission" date="2016-04" db="EMBL/GenBank/DDBJ databases">
        <authorList>
            <person name="Evans L.H."/>
            <person name="Alamgir A."/>
            <person name="Owens N."/>
            <person name="Weber N.D."/>
            <person name="Virtaneva K."/>
            <person name="Barbian K."/>
            <person name="Babar A."/>
            <person name="Rosenke K."/>
        </authorList>
    </citation>
    <scope>NUCLEOTIDE SEQUENCE</scope>
    <source>
        <strain evidence="4">86-1</strain>
    </source>
</reference>
<accession>A0A212JN36</accession>
<proteinExistence type="inferred from homology"/>
<dbReference type="InterPro" id="IPR012337">
    <property type="entry name" value="RNaseH-like_sf"/>
</dbReference>
<comment type="similarity">
    <text evidence="1">Belongs to the argonaute family. Long pAgo subfamily.</text>
</comment>
<protein>
    <recommendedName>
        <fullName evidence="2">Protein argonaute</fullName>
    </recommendedName>
</protein>
<dbReference type="InterPro" id="IPR003165">
    <property type="entry name" value="Piwi"/>
</dbReference>
<dbReference type="PROSITE" id="PS50822">
    <property type="entry name" value="PIWI"/>
    <property type="match status" value="1"/>
</dbReference>
<dbReference type="Pfam" id="PF02171">
    <property type="entry name" value="Piwi"/>
    <property type="match status" value="1"/>
</dbReference>